<dbReference type="Proteomes" id="UP000668403">
    <property type="component" value="Unassembled WGS sequence"/>
</dbReference>
<evidence type="ECO:0000256" key="1">
    <source>
        <dbReference type="SAM" id="MobiDB-lite"/>
    </source>
</evidence>
<comment type="caution">
    <text evidence="3">The sequence shown here is derived from an EMBL/GenBank/DDBJ whole genome shotgun (WGS) entry which is preliminary data.</text>
</comment>
<sequence>MNVLYSAPLLAATAALVAAEDTEFDPDRVTPGTAGFIATGIFALAVILLGVDLGRRLRRTKYRAEIREQLEREMAENEAAASGERLDGREEFPDDRPDSEDPRGPRA</sequence>
<organism evidence="3 4">
    <name type="scientific">Leucobacter tardus</name>
    <dbReference type="NCBI Taxonomy" id="501483"/>
    <lineage>
        <taxon>Bacteria</taxon>
        <taxon>Bacillati</taxon>
        <taxon>Actinomycetota</taxon>
        <taxon>Actinomycetes</taxon>
        <taxon>Micrococcales</taxon>
        <taxon>Microbacteriaceae</taxon>
        <taxon>Leucobacter</taxon>
    </lineage>
</organism>
<accession>A0A939QC59</accession>
<evidence type="ECO:0000313" key="3">
    <source>
        <dbReference type="EMBL" id="MBO2989477.1"/>
    </source>
</evidence>
<evidence type="ECO:0000256" key="2">
    <source>
        <dbReference type="SAM" id="Phobius"/>
    </source>
</evidence>
<keyword evidence="2" id="KW-0472">Membrane</keyword>
<keyword evidence="2" id="KW-0812">Transmembrane</keyword>
<feature type="transmembrane region" description="Helical" evidence="2">
    <location>
        <begin position="35"/>
        <end position="53"/>
    </location>
</feature>
<gene>
    <name evidence="3" type="ORF">J4H85_05640</name>
</gene>
<reference evidence="3" key="1">
    <citation type="submission" date="2021-03" db="EMBL/GenBank/DDBJ databases">
        <title>Leucobacter chromiisoli sp. nov., isolated from chromium-containing soil of chemical plant.</title>
        <authorList>
            <person name="Xu Z."/>
        </authorList>
    </citation>
    <scope>NUCLEOTIDE SEQUENCE</scope>
    <source>
        <strain evidence="3">K 70/01</strain>
    </source>
</reference>
<evidence type="ECO:0000313" key="4">
    <source>
        <dbReference type="Proteomes" id="UP000668403"/>
    </source>
</evidence>
<keyword evidence="4" id="KW-1185">Reference proteome</keyword>
<dbReference type="RefSeq" id="WP_208237744.1">
    <property type="nucleotide sequence ID" value="NZ_BAAAQU010000001.1"/>
</dbReference>
<dbReference type="EMBL" id="JAGFBF010000004">
    <property type="protein sequence ID" value="MBO2989477.1"/>
    <property type="molecule type" value="Genomic_DNA"/>
</dbReference>
<dbReference type="AlphaFoldDB" id="A0A939QC59"/>
<feature type="compositionally biased region" description="Basic and acidic residues" evidence="1">
    <location>
        <begin position="84"/>
        <end position="107"/>
    </location>
</feature>
<proteinExistence type="predicted"/>
<feature type="region of interest" description="Disordered" evidence="1">
    <location>
        <begin position="70"/>
        <end position="107"/>
    </location>
</feature>
<name>A0A939QC59_9MICO</name>
<protein>
    <submittedName>
        <fullName evidence="3">Uncharacterized protein</fullName>
    </submittedName>
</protein>
<keyword evidence="2" id="KW-1133">Transmembrane helix</keyword>